<evidence type="ECO:0000313" key="2">
    <source>
        <dbReference type="EMBL" id="BBB28259.1"/>
    </source>
</evidence>
<sequence length="131" mass="14397">MNNFLLSAGAIGLLTTAIHIFGGQITLIRPFLQTDLAHDIKGCLLVCWHVISAYLLLTSCLYVYAGFNPQPDQLLGLELLLNALSSFYILFAVLFIVIGWIFFNAQVFYKLPQWVLLLPIGVLGLLGTGAV</sequence>
<name>A0A7R6SU99_9GAMM</name>
<evidence type="ECO:0000313" key="3">
    <source>
        <dbReference type="Proteomes" id="UP000595332"/>
    </source>
</evidence>
<dbReference type="Proteomes" id="UP000595332">
    <property type="component" value="Chromosome"/>
</dbReference>
<feature type="transmembrane region" description="Helical" evidence="1">
    <location>
        <begin position="6"/>
        <end position="32"/>
    </location>
</feature>
<keyword evidence="1" id="KW-1133">Transmembrane helix</keyword>
<gene>
    <name evidence="2" type="ORF">NEJAP_0301</name>
</gene>
<reference evidence="2 3" key="1">
    <citation type="journal article" date="2008" name="Int. J. Syst. Evol. Microbiol.">
        <title>Neptunomonas japonica sp. nov., an Osedax japonicus symbiont-like bacterium isolated from sediment adjacent to sperm whale carcasses off Kagoshima, Japan.</title>
        <authorList>
            <person name="Miyazaki M."/>
            <person name="Nogi Y."/>
            <person name="Fujiwara Y."/>
            <person name="Kawato M."/>
            <person name="Kubokawa K."/>
            <person name="Horikoshi K."/>
        </authorList>
    </citation>
    <scope>NUCLEOTIDE SEQUENCE [LARGE SCALE GENOMIC DNA]</scope>
    <source>
        <strain evidence="2 3">JAMM 1380</strain>
    </source>
</reference>
<protein>
    <recommendedName>
        <fullName evidence="4">DUF423 domain-containing protein</fullName>
    </recommendedName>
</protein>
<evidence type="ECO:0000256" key="1">
    <source>
        <dbReference type="SAM" id="Phobius"/>
    </source>
</evidence>
<keyword evidence="1" id="KW-0812">Transmembrane</keyword>
<dbReference type="KEGG" id="njp:NEJAP_0301"/>
<keyword evidence="1" id="KW-0472">Membrane</keyword>
<dbReference type="RefSeq" id="WP_201348981.1">
    <property type="nucleotide sequence ID" value="NZ_AP014546.1"/>
</dbReference>
<feature type="transmembrane region" description="Helical" evidence="1">
    <location>
        <begin position="114"/>
        <end position="130"/>
    </location>
</feature>
<feature type="transmembrane region" description="Helical" evidence="1">
    <location>
        <begin position="79"/>
        <end position="102"/>
    </location>
</feature>
<dbReference type="AlphaFoldDB" id="A0A7R6SU99"/>
<keyword evidence="3" id="KW-1185">Reference proteome</keyword>
<organism evidence="2 3">
    <name type="scientific">Neptunomonas japonica JAMM 1380</name>
    <dbReference type="NCBI Taxonomy" id="1441457"/>
    <lineage>
        <taxon>Bacteria</taxon>
        <taxon>Pseudomonadati</taxon>
        <taxon>Pseudomonadota</taxon>
        <taxon>Gammaproteobacteria</taxon>
        <taxon>Oceanospirillales</taxon>
        <taxon>Oceanospirillaceae</taxon>
        <taxon>Neptunomonas</taxon>
    </lineage>
</organism>
<accession>A0A7R6SU99</accession>
<feature type="transmembrane region" description="Helical" evidence="1">
    <location>
        <begin position="44"/>
        <end position="67"/>
    </location>
</feature>
<proteinExistence type="predicted"/>
<evidence type="ECO:0008006" key="4">
    <source>
        <dbReference type="Google" id="ProtNLM"/>
    </source>
</evidence>
<dbReference type="EMBL" id="AP014546">
    <property type="protein sequence ID" value="BBB28259.1"/>
    <property type="molecule type" value="Genomic_DNA"/>
</dbReference>